<name>A0A0P9P5T2_9PSED</name>
<organism evidence="1 2">
    <name type="scientific">Pseudomonas syringae pv. coryli</name>
    <dbReference type="NCBI Taxonomy" id="317659"/>
    <lineage>
        <taxon>Bacteria</taxon>
        <taxon>Pseudomonadati</taxon>
        <taxon>Pseudomonadota</taxon>
        <taxon>Gammaproteobacteria</taxon>
        <taxon>Pseudomonadales</taxon>
        <taxon>Pseudomonadaceae</taxon>
        <taxon>Pseudomonas</taxon>
    </lineage>
</organism>
<dbReference type="PATRIC" id="fig|317659.3.peg.6361"/>
<keyword evidence="2" id="KW-1185">Reference proteome</keyword>
<dbReference type="AlphaFoldDB" id="A0A0P9P5T2"/>
<dbReference type="EMBL" id="LJQC01000246">
    <property type="protein sequence ID" value="KPX05521.1"/>
    <property type="molecule type" value="Genomic_DNA"/>
</dbReference>
<accession>A0A0P9P5T2</accession>
<reference evidence="1 2" key="1">
    <citation type="submission" date="2015-09" db="EMBL/GenBank/DDBJ databases">
        <title>Genome announcement of multiple Pseudomonas syringae strains.</title>
        <authorList>
            <person name="Thakur S."/>
            <person name="Wang P.W."/>
            <person name="Gong Y."/>
            <person name="Weir B.S."/>
            <person name="Guttman D.S."/>
        </authorList>
    </citation>
    <scope>NUCLEOTIDE SEQUENCE [LARGE SCALE GENOMIC DNA]</scope>
    <source>
        <strain evidence="1 2">ICMP17001</strain>
    </source>
</reference>
<sequence length="41" mass="4394">MTLVTDSTVLLQVRAASAVNETARRCQVWGAHRLGTLPCAP</sequence>
<proteinExistence type="predicted"/>
<evidence type="ECO:0000313" key="1">
    <source>
        <dbReference type="EMBL" id="KPX05521.1"/>
    </source>
</evidence>
<protein>
    <submittedName>
        <fullName evidence="1">Uncharacterized protein</fullName>
    </submittedName>
</protein>
<evidence type="ECO:0000313" key="2">
    <source>
        <dbReference type="Proteomes" id="UP000051335"/>
    </source>
</evidence>
<dbReference type="Proteomes" id="UP000051335">
    <property type="component" value="Unassembled WGS sequence"/>
</dbReference>
<gene>
    <name evidence="1" type="ORF">ALO75_102475</name>
</gene>
<comment type="caution">
    <text evidence="1">The sequence shown here is derived from an EMBL/GenBank/DDBJ whole genome shotgun (WGS) entry which is preliminary data.</text>
</comment>